<evidence type="ECO:0008006" key="4">
    <source>
        <dbReference type="Google" id="ProtNLM"/>
    </source>
</evidence>
<dbReference type="GeneID" id="87612746"/>
<proteinExistence type="predicted"/>
<feature type="region of interest" description="Disordered" evidence="1">
    <location>
        <begin position="351"/>
        <end position="403"/>
    </location>
</feature>
<gene>
    <name evidence="2" type="ORF">BPA01_05600</name>
</gene>
<evidence type="ECO:0000313" key="3">
    <source>
        <dbReference type="Proteomes" id="UP000316882"/>
    </source>
</evidence>
<organism evidence="2 3">
    <name type="scientific">Brevibacillus parabrevis</name>
    <dbReference type="NCBI Taxonomy" id="54914"/>
    <lineage>
        <taxon>Bacteria</taxon>
        <taxon>Bacillati</taxon>
        <taxon>Bacillota</taxon>
        <taxon>Bacilli</taxon>
        <taxon>Bacillales</taxon>
        <taxon>Paenibacillaceae</taxon>
        <taxon>Brevibacillus</taxon>
    </lineage>
</organism>
<protein>
    <recommendedName>
        <fullName evidence="4">Flagellar hook-length control protein-like C-terminal domain-containing protein</fullName>
    </recommendedName>
</protein>
<reference evidence="2 3" key="1">
    <citation type="submission" date="2019-06" db="EMBL/GenBank/DDBJ databases">
        <title>Whole genome shotgun sequence of Brevibacillus parabrevis NBRC 12334.</title>
        <authorList>
            <person name="Hosoyama A."/>
            <person name="Uohara A."/>
            <person name="Ohji S."/>
            <person name="Ichikawa N."/>
        </authorList>
    </citation>
    <scope>NUCLEOTIDE SEQUENCE [LARGE SCALE GENOMIC DNA]</scope>
    <source>
        <strain evidence="2 3">NBRC 12334</strain>
    </source>
</reference>
<dbReference type="EMBL" id="BJMH01000002">
    <property type="protein sequence ID" value="GEB30980.1"/>
    <property type="molecule type" value="Genomic_DNA"/>
</dbReference>
<feature type="compositionally biased region" description="Low complexity" evidence="1">
    <location>
        <begin position="363"/>
        <end position="373"/>
    </location>
</feature>
<dbReference type="Proteomes" id="UP000316882">
    <property type="component" value="Unassembled WGS sequence"/>
</dbReference>
<dbReference type="AlphaFoldDB" id="A0A4Y3P932"/>
<evidence type="ECO:0000256" key="1">
    <source>
        <dbReference type="SAM" id="MobiDB-lite"/>
    </source>
</evidence>
<accession>A0A4Y3P932</accession>
<sequence>MFSPSQLISSLVQKTPSATVKPVELTPGQVFKGTVVKHYPDQMALVQIGGMQVQAKLEANLEAGQKAWLQVQPSTGVVTLKVLDTPVEAPGKEASLENLMRSLGITETKESKAIVQALVNANLPVTKEVVQAFSQVTQRIGMDDSTVDAFLLAMKRNLPLTPDSVAGLKAFMSGKPLGQTIQNFLQQAAMFLGEEASGEHKLPGQTAPMGQAHSAGVTSADIRQVVSQLKEKLTALPLLVAAGENGEAGAGSKPVTQGGVASTGGQQAAGSNASQNAPQTIIANPQTKAPTGGSAPVASALNTAPGQALTGQGADRAVAQTNLPGATQALVAGEKTVAPDISPAVRQTTAAVAPSVQPETPNTGGTALAGATGNSQMSGAPHVQAANPGQTAGLSPVDKQAAATASGQSTSALVQPAVAANASGAASSNPLVELFRHLGINHERGLMGQALGQQQTDAGTHKQIETVKSLLLQINQAPAQSVPAALREAADQLLQQVTGQQLMMVQPSNQALSQIVLQIPIRQAEGEETAFVQIESKKQGSGKLDPENCRLFFHLELKGMGTTMIDVGIVNRIVNLQIFNDSPWLEALAQGTKDRFAQQLNDVGYHLSAMRIQPVPDRQSKPAGSSQAQGALFADYRGMDVRI</sequence>
<name>A0A4Y3P932_BREPA</name>
<evidence type="ECO:0000313" key="2">
    <source>
        <dbReference type="EMBL" id="GEB30980.1"/>
    </source>
</evidence>
<keyword evidence="3" id="KW-1185">Reference proteome</keyword>
<dbReference type="STRING" id="54914.AV540_08840"/>
<dbReference type="RefSeq" id="WP_122965171.1">
    <property type="nucleotide sequence ID" value="NZ_BJMH01000002.1"/>
</dbReference>
<feature type="region of interest" description="Disordered" evidence="1">
    <location>
        <begin position="246"/>
        <end position="275"/>
    </location>
</feature>
<comment type="caution">
    <text evidence="2">The sequence shown here is derived from an EMBL/GenBank/DDBJ whole genome shotgun (WGS) entry which is preliminary data.</text>
</comment>